<evidence type="ECO:0000256" key="4">
    <source>
        <dbReference type="PROSITE-ProRule" id="PRU00169"/>
    </source>
</evidence>
<dbReference type="InterPro" id="IPR036388">
    <property type="entry name" value="WH-like_DNA-bd_sf"/>
</dbReference>
<dbReference type="GO" id="GO:0000156">
    <property type="term" value="F:phosphorelay response regulator activity"/>
    <property type="evidence" value="ECO:0007669"/>
    <property type="project" value="TreeGrafter"/>
</dbReference>
<dbReference type="SUPFAM" id="SSF46894">
    <property type="entry name" value="C-terminal effector domain of the bipartite response regulators"/>
    <property type="match status" value="1"/>
</dbReference>
<reference evidence="8 9" key="1">
    <citation type="submission" date="2017-11" db="EMBL/GenBank/DDBJ databases">
        <title>Infants hospitalized years apart are colonized by the same room-sourced microbial strains.</title>
        <authorList>
            <person name="Brooks B."/>
            <person name="Olm M.R."/>
            <person name="Firek B.A."/>
            <person name="Baker R."/>
            <person name="Thomas B.C."/>
            <person name="Morowitz M.J."/>
            <person name="Banfield J.F."/>
        </authorList>
    </citation>
    <scope>NUCLEOTIDE SEQUENCE [LARGE SCALE GENOMIC DNA]</scope>
    <source>
        <strain evidence="8">S2_009_000_R2_76</strain>
    </source>
</reference>
<evidence type="ECO:0000313" key="8">
    <source>
        <dbReference type="EMBL" id="PZP41971.1"/>
    </source>
</evidence>
<dbReference type="SMART" id="SM00862">
    <property type="entry name" value="Trans_reg_C"/>
    <property type="match status" value="1"/>
</dbReference>
<dbReference type="SUPFAM" id="SSF52172">
    <property type="entry name" value="CheY-like"/>
    <property type="match status" value="1"/>
</dbReference>
<evidence type="ECO:0000256" key="1">
    <source>
        <dbReference type="ARBA" id="ARBA00022553"/>
    </source>
</evidence>
<gene>
    <name evidence="8" type="ORF">DI598_17540</name>
</gene>
<dbReference type="InterPro" id="IPR001789">
    <property type="entry name" value="Sig_transdc_resp-reg_receiver"/>
</dbReference>
<dbReference type="PANTHER" id="PTHR48111:SF40">
    <property type="entry name" value="PHOSPHATE REGULON TRANSCRIPTIONAL REGULATORY PROTEIN PHOB"/>
    <property type="match status" value="1"/>
</dbReference>
<dbReference type="InterPro" id="IPR011006">
    <property type="entry name" value="CheY-like_superfamily"/>
</dbReference>
<dbReference type="CDD" id="cd17574">
    <property type="entry name" value="REC_OmpR"/>
    <property type="match status" value="1"/>
</dbReference>
<protein>
    <submittedName>
        <fullName evidence="8">DNA-binding response regulator</fullName>
    </submittedName>
</protein>
<evidence type="ECO:0000256" key="3">
    <source>
        <dbReference type="ARBA" id="ARBA00023125"/>
    </source>
</evidence>
<dbReference type="CDD" id="cd00383">
    <property type="entry name" value="trans_reg_C"/>
    <property type="match status" value="1"/>
</dbReference>
<dbReference type="Gene3D" id="1.10.10.10">
    <property type="entry name" value="Winged helix-like DNA-binding domain superfamily/Winged helix DNA-binding domain"/>
    <property type="match status" value="1"/>
</dbReference>
<dbReference type="PROSITE" id="PS51755">
    <property type="entry name" value="OMPR_PHOB"/>
    <property type="match status" value="1"/>
</dbReference>
<dbReference type="GO" id="GO:0005829">
    <property type="term" value="C:cytosol"/>
    <property type="evidence" value="ECO:0007669"/>
    <property type="project" value="TreeGrafter"/>
</dbReference>
<keyword evidence="3 5" id="KW-0238">DNA-binding</keyword>
<dbReference type="Pfam" id="PF00486">
    <property type="entry name" value="Trans_reg_C"/>
    <property type="match status" value="1"/>
</dbReference>
<dbReference type="SMART" id="SM00448">
    <property type="entry name" value="REC"/>
    <property type="match status" value="1"/>
</dbReference>
<proteinExistence type="predicted"/>
<dbReference type="InterPro" id="IPR016032">
    <property type="entry name" value="Sig_transdc_resp-reg_C-effctor"/>
</dbReference>
<feature type="DNA-binding region" description="OmpR/PhoB-type" evidence="5">
    <location>
        <begin position="130"/>
        <end position="228"/>
    </location>
</feature>
<dbReference type="InterPro" id="IPR001867">
    <property type="entry name" value="OmpR/PhoB-type_DNA-bd"/>
</dbReference>
<accession>A0A2W5ED67</accession>
<feature type="modified residue" description="4-aspartylphosphate" evidence="4">
    <location>
        <position position="52"/>
    </location>
</feature>
<feature type="domain" description="Response regulatory" evidence="6">
    <location>
        <begin position="3"/>
        <end position="117"/>
    </location>
</feature>
<dbReference type="GO" id="GO:0000976">
    <property type="term" value="F:transcription cis-regulatory region binding"/>
    <property type="evidence" value="ECO:0007669"/>
    <property type="project" value="TreeGrafter"/>
</dbReference>
<dbReference type="PANTHER" id="PTHR48111">
    <property type="entry name" value="REGULATOR OF RPOS"/>
    <property type="match status" value="1"/>
</dbReference>
<dbReference type="EMBL" id="QFOI01000468">
    <property type="protein sequence ID" value="PZP41971.1"/>
    <property type="molecule type" value="Genomic_DNA"/>
</dbReference>
<dbReference type="Gene3D" id="3.40.50.2300">
    <property type="match status" value="1"/>
</dbReference>
<evidence type="ECO:0000256" key="5">
    <source>
        <dbReference type="PROSITE-ProRule" id="PRU01091"/>
    </source>
</evidence>
<sequence>MIDVLLIEDEEDLGLALSKYIQYKGIHIQWTKNIEDATKILNQQSFKLVIIDVQLPDGNGFILAEQILKDYAYQPIFFLTAKQERTYKLKGLSLGAIDYITKPFDMDEVLLKIKNVLSLPIYQESNKKADEILTIGKFKHHTLKYKLTDGEDNTQKMTIRESEVLRYLIQNKNSVVPKKDLLMQFWGNTDYFNGKSLEVFISRIRKQLQSDDNLKIESIYGSGYILHEHQSRI</sequence>
<dbReference type="InterPro" id="IPR039420">
    <property type="entry name" value="WalR-like"/>
</dbReference>
<dbReference type="Pfam" id="PF00072">
    <property type="entry name" value="Response_reg"/>
    <property type="match status" value="1"/>
</dbReference>
<name>A0A2W5ED67_9SPHI</name>
<dbReference type="Proteomes" id="UP000249645">
    <property type="component" value="Unassembled WGS sequence"/>
</dbReference>
<keyword evidence="2" id="KW-0902">Two-component regulatory system</keyword>
<evidence type="ECO:0000259" key="7">
    <source>
        <dbReference type="PROSITE" id="PS51755"/>
    </source>
</evidence>
<keyword evidence="1 4" id="KW-0597">Phosphoprotein</keyword>
<organism evidence="8 9">
    <name type="scientific">Pseudopedobacter saltans</name>
    <dbReference type="NCBI Taxonomy" id="151895"/>
    <lineage>
        <taxon>Bacteria</taxon>
        <taxon>Pseudomonadati</taxon>
        <taxon>Bacteroidota</taxon>
        <taxon>Sphingobacteriia</taxon>
        <taxon>Sphingobacteriales</taxon>
        <taxon>Sphingobacteriaceae</taxon>
        <taxon>Pseudopedobacter</taxon>
    </lineage>
</organism>
<dbReference type="GO" id="GO:0006355">
    <property type="term" value="P:regulation of DNA-templated transcription"/>
    <property type="evidence" value="ECO:0007669"/>
    <property type="project" value="InterPro"/>
</dbReference>
<dbReference type="AlphaFoldDB" id="A0A2W5ED67"/>
<dbReference type="GO" id="GO:0032993">
    <property type="term" value="C:protein-DNA complex"/>
    <property type="evidence" value="ECO:0007669"/>
    <property type="project" value="TreeGrafter"/>
</dbReference>
<evidence type="ECO:0000313" key="9">
    <source>
        <dbReference type="Proteomes" id="UP000249645"/>
    </source>
</evidence>
<evidence type="ECO:0000259" key="6">
    <source>
        <dbReference type="PROSITE" id="PS50110"/>
    </source>
</evidence>
<dbReference type="PROSITE" id="PS50110">
    <property type="entry name" value="RESPONSE_REGULATORY"/>
    <property type="match status" value="1"/>
</dbReference>
<comment type="caution">
    <text evidence="8">The sequence shown here is derived from an EMBL/GenBank/DDBJ whole genome shotgun (WGS) entry which is preliminary data.</text>
</comment>
<evidence type="ECO:0000256" key="2">
    <source>
        <dbReference type="ARBA" id="ARBA00023012"/>
    </source>
</evidence>
<feature type="domain" description="OmpR/PhoB-type" evidence="7">
    <location>
        <begin position="130"/>
        <end position="228"/>
    </location>
</feature>